<keyword evidence="6" id="KW-0808">Transferase</keyword>
<evidence type="ECO:0000259" key="5">
    <source>
        <dbReference type="Pfam" id="PF07495"/>
    </source>
</evidence>
<keyword evidence="6" id="KW-0418">Kinase</keyword>
<feature type="transmembrane region" description="Helical" evidence="1">
    <location>
        <begin position="721"/>
        <end position="743"/>
    </location>
</feature>
<dbReference type="InterPro" id="IPR013783">
    <property type="entry name" value="Ig-like_fold"/>
</dbReference>
<evidence type="ECO:0000259" key="3">
    <source>
        <dbReference type="Pfam" id="PF02518"/>
    </source>
</evidence>
<reference evidence="6 7" key="1">
    <citation type="submission" date="2020-12" db="EMBL/GenBank/DDBJ databases">
        <title>Chryseobacterium endoalhailicus sp. nov., isolated from seed of leguminous plant.</title>
        <authorList>
            <person name="Zhang X."/>
        </authorList>
    </citation>
    <scope>NUCLEOTIDE SEQUENCE [LARGE SCALE GENOMIC DNA]</scope>
    <source>
        <strain evidence="6 7">L7</strain>
    </source>
</reference>
<evidence type="ECO:0000313" key="6">
    <source>
        <dbReference type="EMBL" id="MBL1220702.1"/>
    </source>
</evidence>
<dbReference type="PANTHER" id="PTHR34220:SF7">
    <property type="entry name" value="SENSOR HISTIDINE KINASE YPDA"/>
    <property type="match status" value="1"/>
</dbReference>
<dbReference type="InterPro" id="IPR010559">
    <property type="entry name" value="Sig_transdc_His_kin_internal"/>
</dbReference>
<keyword evidence="2" id="KW-0732">Signal</keyword>
<evidence type="ECO:0000256" key="1">
    <source>
        <dbReference type="SAM" id="Phobius"/>
    </source>
</evidence>
<dbReference type="EMBL" id="JAELVM010000001">
    <property type="protein sequence ID" value="MBL1220702.1"/>
    <property type="molecule type" value="Genomic_DNA"/>
</dbReference>
<protein>
    <submittedName>
        <fullName evidence="6">Histidine kinase</fullName>
    </submittedName>
</protein>
<dbReference type="RefSeq" id="WP_202090017.1">
    <property type="nucleotide sequence ID" value="NZ_JAELVM010000001.1"/>
</dbReference>
<comment type="caution">
    <text evidence="6">The sequence shown here is derived from an EMBL/GenBank/DDBJ whole genome shotgun (WGS) entry which is preliminary data.</text>
</comment>
<dbReference type="InterPro" id="IPR015943">
    <property type="entry name" value="WD40/YVTN_repeat-like_dom_sf"/>
</dbReference>
<dbReference type="Gene3D" id="3.30.565.10">
    <property type="entry name" value="Histidine kinase-like ATPase, C-terminal domain"/>
    <property type="match status" value="1"/>
</dbReference>
<accession>A0ABS1QDN3</accession>
<keyword evidence="7" id="KW-1185">Reference proteome</keyword>
<dbReference type="InterPro" id="IPR011123">
    <property type="entry name" value="Y_Y_Y"/>
</dbReference>
<feature type="domain" description="Histidine kinase/HSP90-like ATPase" evidence="3">
    <location>
        <begin position="863"/>
        <end position="962"/>
    </location>
</feature>
<proteinExistence type="predicted"/>
<dbReference type="Pfam" id="PF02518">
    <property type="entry name" value="HATPase_c"/>
    <property type="match status" value="1"/>
</dbReference>
<organism evidence="6 7">
    <name type="scientific">Chryseobacterium endalhagicum</name>
    <dbReference type="NCBI Taxonomy" id="2797638"/>
    <lineage>
        <taxon>Bacteria</taxon>
        <taxon>Pseudomonadati</taxon>
        <taxon>Bacteroidota</taxon>
        <taxon>Flavobacteriia</taxon>
        <taxon>Flavobacteriales</taxon>
        <taxon>Weeksellaceae</taxon>
        <taxon>Chryseobacterium group</taxon>
        <taxon>Chryseobacterium</taxon>
    </lineage>
</organism>
<feature type="signal peptide" evidence="2">
    <location>
        <begin position="1"/>
        <end position="22"/>
    </location>
</feature>
<dbReference type="InterPro" id="IPR050640">
    <property type="entry name" value="Bact_2-comp_sensor_kinase"/>
</dbReference>
<evidence type="ECO:0000313" key="7">
    <source>
        <dbReference type="Proteomes" id="UP000661696"/>
    </source>
</evidence>
<feature type="domain" description="Two component regulator three Y" evidence="5">
    <location>
        <begin position="651"/>
        <end position="714"/>
    </location>
</feature>
<dbReference type="GO" id="GO:0016301">
    <property type="term" value="F:kinase activity"/>
    <property type="evidence" value="ECO:0007669"/>
    <property type="project" value="UniProtKB-KW"/>
</dbReference>
<dbReference type="SUPFAM" id="SSF63829">
    <property type="entry name" value="Calcium-dependent phosphotriesterase"/>
    <property type="match status" value="1"/>
</dbReference>
<evidence type="ECO:0000259" key="4">
    <source>
        <dbReference type="Pfam" id="PF06580"/>
    </source>
</evidence>
<dbReference type="Pfam" id="PF06580">
    <property type="entry name" value="His_kinase"/>
    <property type="match status" value="1"/>
</dbReference>
<dbReference type="Proteomes" id="UP000661696">
    <property type="component" value="Unassembled WGS sequence"/>
</dbReference>
<evidence type="ECO:0000256" key="2">
    <source>
        <dbReference type="SAM" id="SignalP"/>
    </source>
</evidence>
<gene>
    <name evidence="6" type="ORF">JET18_07620</name>
</gene>
<keyword evidence="1" id="KW-0472">Membrane</keyword>
<dbReference type="InterPro" id="IPR003594">
    <property type="entry name" value="HATPase_dom"/>
</dbReference>
<dbReference type="SUPFAM" id="SSF55874">
    <property type="entry name" value="ATPase domain of HSP90 chaperone/DNA topoisomerase II/histidine kinase"/>
    <property type="match status" value="1"/>
</dbReference>
<sequence>MKKIITFFLFSFIMPPLSLFFAQIPGMVNYNEADGLNSSYTYHLRQDKNGFIWIGSDNGLFRFDGKDFKQYGKEEGLKNIDIISCEPLPNGEVFILPFLNDFAYLKNGRVINLNINDYLKNQFSGYIPQITRDGNRLYLYGTGNPRNIFTYENGKVKKTPVLLEYKKRNLSTLQYDFRTKNLYLKNSYKGEIVVYNLITRKEKEIKIDKGNMICEKGDLFVFQNKGKITIYLRTDPYHVKKIHSYDTKENIFYGVIDKNNKLWLNVQNGGVLYFNQSLLDPKKTLVSPVKILKDHVINNVLVDQDENVWFNSRNSGLFFIPKALFTNHINLSVKSNAEYIKAIAKDDESIILGYNKSSGAIIGKNGQIRDVVIDPNNKDENKSVYIKNNTAIFGLSDKIIIHDILQNKNTELICNVKSISPYTESSVIFCTATCLLAYDLHSRKTTYLLNERTYTALPYTKDDLFIGNFSDLYKFNIKTKKKTLFLKGYYFTDLKKLKDNVYLGATNLNGIIIFNDQGILKKIEKKDGLISDQVKKIEVENPNTFWASTNSGISRIELVHNNPQITNLTQTDGLPSNAVSECVIRNDTIFIGTSKGLGIFSIKKLLAQEKFIQKKVIINSVTIENNEHYHPGNDLNGYSNNYVLFNLSFPDYVSQGKISYKYKLEGLDDDWQVSSSSKIIFNSIPPGKYVFRVYGLGYNGKQSYISSDLAFEIKPRFWQTWWFRTVLVIITIMIFTAVINYRLQKRRNKKLEKFFHEKKIAELELQAIKAQINPHFIYNCLNSIKYLLFKEDYEETENYLDTFSQLIRKTLHYSEKTFMPIEEEVDYLSLYMDMEKLRQDGLFDYEIYVSEKVNKRWVIPSLLIQPFVENAIKHGISSLNSTKGIIKISFDHADSTLCITIEDNGKGIKTNSQLPIHPSSFGLKLSQKRIKIFQQLFETDIILEINDLSEKDRKQGTQIKLYISPYENQNTNLHH</sequence>
<dbReference type="InterPro" id="IPR011110">
    <property type="entry name" value="Reg_prop"/>
</dbReference>
<feature type="domain" description="Signal transduction histidine kinase internal region" evidence="4">
    <location>
        <begin position="764"/>
        <end position="839"/>
    </location>
</feature>
<dbReference type="PANTHER" id="PTHR34220">
    <property type="entry name" value="SENSOR HISTIDINE KINASE YPDA"/>
    <property type="match status" value="1"/>
</dbReference>
<name>A0ABS1QDN3_9FLAO</name>
<keyword evidence="1" id="KW-0812">Transmembrane</keyword>
<dbReference type="Gene3D" id="2.130.10.10">
    <property type="entry name" value="YVTN repeat-like/Quinoprotein amine dehydrogenase"/>
    <property type="match status" value="2"/>
</dbReference>
<dbReference type="Pfam" id="PF07494">
    <property type="entry name" value="Reg_prop"/>
    <property type="match status" value="1"/>
</dbReference>
<dbReference type="Pfam" id="PF07495">
    <property type="entry name" value="Y_Y_Y"/>
    <property type="match status" value="1"/>
</dbReference>
<feature type="chain" id="PRO_5046109686" evidence="2">
    <location>
        <begin position="23"/>
        <end position="975"/>
    </location>
</feature>
<keyword evidence="1" id="KW-1133">Transmembrane helix</keyword>
<dbReference type="Gene3D" id="2.60.40.10">
    <property type="entry name" value="Immunoglobulins"/>
    <property type="match status" value="1"/>
</dbReference>
<dbReference type="InterPro" id="IPR036890">
    <property type="entry name" value="HATPase_C_sf"/>
</dbReference>